<dbReference type="CDD" id="cd02883">
    <property type="entry name" value="NUDIX_Hydrolase"/>
    <property type="match status" value="1"/>
</dbReference>
<sequence>MKKWFGSVEICINDHAELLMVLQGKSGETKTWSIPSRKLENNETFSECCIREINEETGYDVQLVEEVYKIFHTRFIIF</sequence>
<dbReference type="Pfam" id="PF00293">
    <property type="entry name" value="NUDIX"/>
    <property type="match status" value="1"/>
</dbReference>
<dbReference type="PANTHER" id="PTHR43046">
    <property type="entry name" value="GDP-MANNOSE MANNOSYL HYDROLASE"/>
    <property type="match status" value="1"/>
</dbReference>
<reference evidence="4 5" key="1">
    <citation type="submission" date="2020-07" db="EMBL/GenBank/DDBJ databases">
        <title>Genomic Encyclopedia of Type Strains, Phase IV (KMG-IV): sequencing the most valuable type-strain genomes for metagenomic binning, comparative biology and taxonomic classification.</title>
        <authorList>
            <person name="Goeker M."/>
        </authorList>
    </citation>
    <scope>NUCLEOTIDE SEQUENCE [LARGE SCALE GENOMIC DNA]</scope>
    <source>
        <strain evidence="4 5">DSM 15730</strain>
    </source>
</reference>
<dbReference type="AlphaFoldDB" id="A0A7V9Z7D8"/>
<evidence type="ECO:0000259" key="3">
    <source>
        <dbReference type="PROSITE" id="PS51462"/>
    </source>
</evidence>
<organism evidence="4 5">
    <name type="scientific">Thermaerobacillus caldiproteolyticus</name>
    <dbReference type="NCBI Taxonomy" id="247480"/>
    <lineage>
        <taxon>Bacteria</taxon>
        <taxon>Bacillati</taxon>
        <taxon>Bacillota</taxon>
        <taxon>Bacilli</taxon>
        <taxon>Bacillales</taxon>
        <taxon>Anoxybacillaceae</taxon>
        <taxon>Thermaerobacillus</taxon>
    </lineage>
</organism>
<accession>A0A7V9Z7D8</accession>
<dbReference type="SUPFAM" id="SSF55811">
    <property type="entry name" value="Nudix"/>
    <property type="match status" value="1"/>
</dbReference>
<keyword evidence="5" id="KW-1185">Reference proteome</keyword>
<feature type="domain" description="Nudix hydrolase" evidence="3">
    <location>
        <begin position="3"/>
        <end position="78"/>
    </location>
</feature>
<evidence type="ECO:0000256" key="1">
    <source>
        <dbReference type="ARBA" id="ARBA00001946"/>
    </source>
</evidence>
<evidence type="ECO:0000313" key="4">
    <source>
        <dbReference type="EMBL" id="MBA2875432.1"/>
    </source>
</evidence>
<protein>
    <submittedName>
        <fullName evidence="4">ADP-ribose pyrophosphatase YjhB (NUDIX family)</fullName>
    </submittedName>
</protein>
<comment type="caution">
    <text evidence="4">The sequence shown here is derived from an EMBL/GenBank/DDBJ whole genome shotgun (WGS) entry which is preliminary data.</text>
</comment>
<proteinExistence type="predicted"/>
<dbReference type="InterPro" id="IPR000086">
    <property type="entry name" value="NUDIX_hydrolase_dom"/>
</dbReference>
<dbReference type="PANTHER" id="PTHR43046:SF2">
    <property type="entry name" value="8-OXO-DGTP DIPHOSPHATASE-RELATED"/>
    <property type="match status" value="1"/>
</dbReference>
<name>A0A7V9Z7D8_9BACL</name>
<evidence type="ECO:0000256" key="2">
    <source>
        <dbReference type="ARBA" id="ARBA00022801"/>
    </source>
</evidence>
<keyword evidence="2" id="KW-0378">Hydrolase</keyword>
<gene>
    <name evidence="4" type="ORF">HNR31_002220</name>
</gene>
<dbReference type="Gene3D" id="3.90.79.10">
    <property type="entry name" value="Nucleoside Triphosphate Pyrophosphohydrolase"/>
    <property type="match status" value="1"/>
</dbReference>
<dbReference type="EMBL" id="JACDUT010000006">
    <property type="protein sequence ID" value="MBA2875432.1"/>
    <property type="molecule type" value="Genomic_DNA"/>
</dbReference>
<dbReference type="PROSITE" id="PS51462">
    <property type="entry name" value="NUDIX"/>
    <property type="match status" value="1"/>
</dbReference>
<dbReference type="Proteomes" id="UP000523087">
    <property type="component" value="Unassembled WGS sequence"/>
</dbReference>
<dbReference type="GO" id="GO:0016787">
    <property type="term" value="F:hydrolase activity"/>
    <property type="evidence" value="ECO:0007669"/>
    <property type="project" value="UniProtKB-KW"/>
</dbReference>
<comment type="cofactor">
    <cofactor evidence="1">
        <name>Mg(2+)</name>
        <dbReference type="ChEBI" id="CHEBI:18420"/>
    </cofactor>
</comment>
<evidence type="ECO:0000313" key="5">
    <source>
        <dbReference type="Proteomes" id="UP000523087"/>
    </source>
</evidence>
<dbReference type="InterPro" id="IPR015797">
    <property type="entry name" value="NUDIX_hydrolase-like_dom_sf"/>
</dbReference>